<name>A0ABN0XPL9_9ALTE</name>
<dbReference type="Pfam" id="PF13480">
    <property type="entry name" value="Acetyltransf_6"/>
    <property type="match status" value="1"/>
</dbReference>
<keyword evidence="3" id="KW-1185">Reference proteome</keyword>
<dbReference type="EMBL" id="BAAAEI010000023">
    <property type="protein sequence ID" value="GAA0369623.1"/>
    <property type="molecule type" value="Genomic_DNA"/>
</dbReference>
<dbReference type="RefSeq" id="WP_343847008.1">
    <property type="nucleotide sequence ID" value="NZ_BAAAEI010000023.1"/>
</dbReference>
<organism evidence="2 3">
    <name type="scientific">Bowmanella denitrificans</name>
    <dbReference type="NCBI Taxonomy" id="366582"/>
    <lineage>
        <taxon>Bacteria</taxon>
        <taxon>Pseudomonadati</taxon>
        <taxon>Pseudomonadota</taxon>
        <taxon>Gammaproteobacteria</taxon>
        <taxon>Alteromonadales</taxon>
        <taxon>Alteromonadaceae</taxon>
        <taxon>Bowmanella</taxon>
    </lineage>
</organism>
<feature type="domain" description="BioF2-like acetyltransferase" evidence="1">
    <location>
        <begin position="188"/>
        <end position="326"/>
    </location>
</feature>
<reference evidence="2 3" key="1">
    <citation type="journal article" date="2019" name="Int. J. Syst. Evol. Microbiol.">
        <title>The Global Catalogue of Microorganisms (GCM) 10K type strain sequencing project: providing services to taxonomists for standard genome sequencing and annotation.</title>
        <authorList>
            <consortium name="The Broad Institute Genomics Platform"/>
            <consortium name="The Broad Institute Genome Sequencing Center for Infectious Disease"/>
            <person name="Wu L."/>
            <person name="Ma J."/>
        </authorList>
    </citation>
    <scope>NUCLEOTIDE SEQUENCE [LARGE SCALE GENOMIC DNA]</scope>
    <source>
        <strain evidence="2 3">JCM 13378</strain>
    </source>
</reference>
<comment type="caution">
    <text evidence="2">The sequence shown here is derived from an EMBL/GenBank/DDBJ whole genome shotgun (WGS) entry which is preliminary data.</text>
</comment>
<evidence type="ECO:0000313" key="2">
    <source>
        <dbReference type="EMBL" id="GAA0369623.1"/>
    </source>
</evidence>
<evidence type="ECO:0000313" key="3">
    <source>
        <dbReference type="Proteomes" id="UP001501757"/>
    </source>
</evidence>
<proteinExistence type="predicted"/>
<dbReference type="InterPro" id="IPR038740">
    <property type="entry name" value="BioF2-like_GNAT_dom"/>
</dbReference>
<accession>A0ABN0XPL9</accession>
<sequence>MNVRVFKSLDDVPEDYGNSFGSQLHDNLYLKRHWYKNFVDNGLEQDAELWILALEEKMTGRPLAIMMARSPAGQNGSKFASWKPNSRTLASLTNFQSSYYGLILGQNESPEKELGALISGVIENVGQWHMVDLNLMDPSEPNFNLIKEIFERNGFRSASYFYKGNWYENFEFDSFDGYLSSRSKAAKKSMKNYIRKYNNLEKEGRIKIDIYTEFADLELVLDRYNIIYSKSWKDEDFFPEFTRGLIKQVATEGGLRMLIVSVDGMPAAFEFAIVTGTQCIMTRTAYDPEFQRDSVGSIAILKMIEYVINVDRVKQIDFGTDDDPYKATWVSNRRERYGLVFFNKRTFIGQCYWIRFVMGNCVESIKQKLKKVFLSFKSSQIKKV</sequence>
<evidence type="ECO:0000259" key="1">
    <source>
        <dbReference type="Pfam" id="PF13480"/>
    </source>
</evidence>
<dbReference type="SUPFAM" id="SSF55729">
    <property type="entry name" value="Acyl-CoA N-acyltransferases (Nat)"/>
    <property type="match status" value="1"/>
</dbReference>
<gene>
    <name evidence="2" type="ORF">GCM10009092_37350</name>
</gene>
<dbReference type="InterPro" id="IPR016181">
    <property type="entry name" value="Acyl_CoA_acyltransferase"/>
</dbReference>
<protein>
    <recommendedName>
        <fullName evidence="1">BioF2-like acetyltransferase domain-containing protein</fullName>
    </recommendedName>
</protein>
<dbReference type="Proteomes" id="UP001501757">
    <property type="component" value="Unassembled WGS sequence"/>
</dbReference>
<dbReference type="Gene3D" id="3.40.630.30">
    <property type="match status" value="1"/>
</dbReference>